<sequence length="397" mass="40755">MTSSHASRALPWALIGAACLGSFAATSSGTTRAPFLLEMARDLDVSMPLVANLVSMTATAWGITSAVGGYLSDLIGRRLLIIVALLALALAMCAQANAANFLSVAISASAGGGCAGAFMGVVFAEVSARVPDSQRGRALGWVMSGQSLTLVLGVPLAAWVGSMIGWRGWNLCVAALALAASLSLALTVEPTERSSKGTSTRRPALHRVLSARVLALLGTGITERICYGLAAIYFATFLQAVYHLSLADIAIPLAVFALGNVLGTIVGGQLADRLRDRLLTFAIAIVLSGVAALGLFMWHPSPAISLALGFLYVMLNALGRPSYMASLASVPDDVRGMVMGLNGTSASLGWICAAGLGAVMISIVGFEGFGPLAALLGFLGGIGAFLCRHMTRAASNL</sequence>
<proteinExistence type="predicted"/>
<comment type="subcellular location">
    <subcellularLocation>
        <location evidence="1">Cell membrane</location>
        <topology evidence="1">Multi-pass membrane protein</topology>
    </subcellularLocation>
</comment>
<dbReference type="PANTHER" id="PTHR43124:SF3">
    <property type="entry name" value="CHLORAMPHENICOL EFFLUX PUMP RV0191"/>
    <property type="match status" value="1"/>
</dbReference>
<gene>
    <name evidence="9" type="ORF">SAMN02745126_01051</name>
</gene>
<feature type="signal peptide" evidence="7">
    <location>
        <begin position="1"/>
        <end position="24"/>
    </location>
</feature>
<accession>A0A1T4KMM0</accession>
<dbReference type="OrthoDB" id="9788453at2"/>
<evidence type="ECO:0000256" key="7">
    <source>
        <dbReference type="SAM" id="SignalP"/>
    </source>
</evidence>
<feature type="transmembrane region" description="Helical" evidence="6">
    <location>
        <begin position="303"/>
        <end position="319"/>
    </location>
</feature>
<feature type="transmembrane region" description="Helical" evidence="6">
    <location>
        <begin position="241"/>
        <end position="266"/>
    </location>
</feature>
<dbReference type="InterPro" id="IPR011701">
    <property type="entry name" value="MFS"/>
</dbReference>
<dbReference type="InterPro" id="IPR020846">
    <property type="entry name" value="MFS_dom"/>
</dbReference>
<feature type="transmembrane region" description="Helical" evidence="6">
    <location>
        <begin position="209"/>
        <end position="235"/>
    </location>
</feature>
<keyword evidence="4 6" id="KW-1133">Transmembrane helix</keyword>
<evidence type="ECO:0000256" key="2">
    <source>
        <dbReference type="ARBA" id="ARBA00022475"/>
    </source>
</evidence>
<feature type="transmembrane region" description="Helical" evidence="6">
    <location>
        <begin position="79"/>
        <end position="98"/>
    </location>
</feature>
<dbReference type="GO" id="GO:0022857">
    <property type="term" value="F:transmembrane transporter activity"/>
    <property type="evidence" value="ECO:0007669"/>
    <property type="project" value="InterPro"/>
</dbReference>
<keyword evidence="5 6" id="KW-0472">Membrane</keyword>
<reference evidence="10" key="1">
    <citation type="submission" date="2017-02" db="EMBL/GenBank/DDBJ databases">
        <authorList>
            <person name="Varghese N."/>
            <person name="Submissions S."/>
        </authorList>
    </citation>
    <scope>NUCLEOTIDE SEQUENCE [LARGE SCALE GENOMIC DNA]</scope>
    <source>
        <strain evidence="10">ATCC 27094</strain>
    </source>
</reference>
<dbReference type="Proteomes" id="UP000190092">
    <property type="component" value="Unassembled WGS sequence"/>
</dbReference>
<feature type="domain" description="Major facilitator superfamily (MFS) profile" evidence="8">
    <location>
        <begin position="14"/>
        <end position="392"/>
    </location>
</feature>
<keyword evidence="10" id="KW-1185">Reference proteome</keyword>
<dbReference type="RefSeq" id="WP_085932725.1">
    <property type="nucleotide sequence ID" value="NZ_FUWJ01000001.1"/>
</dbReference>
<organism evidence="9 10">
    <name type="scientific">Enhydrobacter aerosaccus</name>
    <dbReference type="NCBI Taxonomy" id="225324"/>
    <lineage>
        <taxon>Bacteria</taxon>
        <taxon>Pseudomonadati</taxon>
        <taxon>Pseudomonadota</taxon>
        <taxon>Alphaproteobacteria</taxon>
        <taxon>Hyphomicrobiales</taxon>
        <taxon>Enhydrobacter</taxon>
    </lineage>
</organism>
<dbReference type="PROSITE" id="PS50850">
    <property type="entry name" value="MFS"/>
    <property type="match status" value="1"/>
</dbReference>
<keyword evidence="7" id="KW-0732">Signal</keyword>
<evidence type="ECO:0000256" key="4">
    <source>
        <dbReference type="ARBA" id="ARBA00022989"/>
    </source>
</evidence>
<name>A0A1T4KMM0_9HYPH</name>
<evidence type="ECO:0000256" key="5">
    <source>
        <dbReference type="ARBA" id="ARBA00023136"/>
    </source>
</evidence>
<dbReference type="AlphaFoldDB" id="A0A1T4KMM0"/>
<dbReference type="PROSITE" id="PS00216">
    <property type="entry name" value="SUGAR_TRANSPORT_1"/>
    <property type="match status" value="1"/>
</dbReference>
<evidence type="ECO:0000259" key="8">
    <source>
        <dbReference type="PROSITE" id="PS50850"/>
    </source>
</evidence>
<feature type="transmembrane region" description="Helical" evidence="6">
    <location>
        <begin position="166"/>
        <end position="188"/>
    </location>
</feature>
<evidence type="ECO:0000256" key="3">
    <source>
        <dbReference type="ARBA" id="ARBA00022692"/>
    </source>
</evidence>
<dbReference type="InterPro" id="IPR036259">
    <property type="entry name" value="MFS_trans_sf"/>
</dbReference>
<feature type="chain" id="PRO_5012120232" evidence="7">
    <location>
        <begin position="25"/>
        <end position="397"/>
    </location>
</feature>
<dbReference type="InterPro" id="IPR005829">
    <property type="entry name" value="Sugar_transporter_CS"/>
</dbReference>
<evidence type="ECO:0000313" key="10">
    <source>
        <dbReference type="Proteomes" id="UP000190092"/>
    </source>
</evidence>
<dbReference type="SUPFAM" id="SSF103473">
    <property type="entry name" value="MFS general substrate transporter"/>
    <property type="match status" value="1"/>
</dbReference>
<dbReference type="STRING" id="225324.SAMN02745126_01051"/>
<feature type="transmembrane region" description="Helical" evidence="6">
    <location>
        <begin position="104"/>
        <end position="126"/>
    </location>
</feature>
<keyword evidence="2" id="KW-1003">Cell membrane</keyword>
<protein>
    <submittedName>
        <fullName evidence="9">MFS transporter, DHA1 family, arabinose polymer transporter</fullName>
    </submittedName>
</protein>
<dbReference type="Pfam" id="PF07690">
    <property type="entry name" value="MFS_1"/>
    <property type="match status" value="1"/>
</dbReference>
<feature type="transmembrane region" description="Helical" evidence="6">
    <location>
        <begin position="369"/>
        <end position="387"/>
    </location>
</feature>
<dbReference type="PANTHER" id="PTHR43124">
    <property type="entry name" value="PURINE EFFLUX PUMP PBUE"/>
    <property type="match status" value="1"/>
</dbReference>
<dbReference type="EMBL" id="FUWJ01000001">
    <property type="protein sequence ID" value="SJZ43640.1"/>
    <property type="molecule type" value="Genomic_DNA"/>
</dbReference>
<feature type="transmembrane region" description="Helical" evidence="6">
    <location>
        <begin position="48"/>
        <end position="72"/>
    </location>
</feature>
<evidence type="ECO:0000256" key="1">
    <source>
        <dbReference type="ARBA" id="ARBA00004651"/>
    </source>
</evidence>
<evidence type="ECO:0000313" key="9">
    <source>
        <dbReference type="EMBL" id="SJZ43640.1"/>
    </source>
</evidence>
<dbReference type="InterPro" id="IPR050189">
    <property type="entry name" value="MFS_Efflux_Transporters"/>
</dbReference>
<evidence type="ECO:0000256" key="6">
    <source>
        <dbReference type="SAM" id="Phobius"/>
    </source>
</evidence>
<feature type="transmembrane region" description="Helical" evidence="6">
    <location>
        <begin position="340"/>
        <end position="363"/>
    </location>
</feature>
<keyword evidence="3 6" id="KW-0812">Transmembrane</keyword>
<dbReference type="GO" id="GO:0005886">
    <property type="term" value="C:plasma membrane"/>
    <property type="evidence" value="ECO:0007669"/>
    <property type="project" value="UniProtKB-SubCell"/>
</dbReference>
<feature type="transmembrane region" description="Helical" evidence="6">
    <location>
        <begin position="138"/>
        <end position="160"/>
    </location>
</feature>
<feature type="transmembrane region" description="Helical" evidence="6">
    <location>
        <begin position="278"/>
        <end position="297"/>
    </location>
</feature>
<dbReference type="Gene3D" id="1.20.1250.20">
    <property type="entry name" value="MFS general substrate transporter like domains"/>
    <property type="match status" value="1"/>
</dbReference>